<name>A0A7Y7XIK4_9PSED</name>
<protein>
    <recommendedName>
        <fullName evidence="1">Anthrax toxin edema factor central domain-containing protein</fullName>
    </recommendedName>
</protein>
<feature type="domain" description="Anthrax toxin edema factor central" evidence="1">
    <location>
        <begin position="11"/>
        <end position="123"/>
    </location>
</feature>
<dbReference type="Proteomes" id="UP000539985">
    <property type="component" value="Unassembled WGS sequence"/>
</dbReference>
<dbReference type="Gene3D" id="3.90.1760.10">
    <property type="entry name" value="Anthrax toxin, edema factor, central domain"/>
    <property type="match status" value="1"/>
</dbReference>
<proteinExistence type="predicted"/>
<dbReference type="Pfam" id="PF03497">
    <property type="entry name" value="Anthrax_toxA"/>
    <property type="match status" value="1"/>
</dbReference>
<dbReference type="Gene3D" id="3.30.70.1720">
    <property type="match status" value="1"/>
</dbReference>
<dbReference type="AlphaFoldDB" id="A0A7Y7XIK4"/>
<reference evidence="2 3" key="1">
    <citation type="submission" date="2020-04" db="EMBL/GenBank/DDBJ databases">
        <title>Molecular characterization of pseudomonads from Agaricus bisporus reveal novel blotch 2 pathogens in Western Europe.</title>
        <authorList>
            <person name="Taparia T."/>
            <person name="Krijger M."/>
            <person name="Haynes E."/>
            <person name="Elpinstone J.G."/>
            <person name="Noble R."/>
            <person name="Van Der Wolf J."/>
        </authorList>
    </citation>
    <scope>NUCLEOTIDE SEQUENCE [LARGE SCALE GENOMIC DNA]</scope>
    <source>
        <strain evidence="2 3">H7001</strain>
    </source>
</reference>
<dbReference type="RefSeq" id="WP_177098170.1">
    <property type="nucleotide sequence ID" value="NZ_JACAQB010000023.1"/>
</dbReference>
<dbReference type="InterPro" id="IPR037017">
    <property type="entry name" value="Anthrax_toxin_edema_cen_sf"/>
</dbReference>
<evidence type="ECO:0000259" key="1">
    <source>
        <dbReference type="Pfam" id="PF03497"/>
    </source>
</evidence>
<evidence type="ECO:0000313" key="3">
    <source>
        <dbReference type="Proteomes" id="UP000539985"/>
    </source>
</evidence>
<dbReference type="SUPFAM" id="SSF81298">
    <property type="entry name" value="Adenylylcyclase toxin (the edema factor)"/>
    <property type="match status" value="1"/>
</dbReference>
<sequence>MKLNIVRGLSAIMSTGMPIQHGRAFQRVADAQESVIAVRAVGPCATGLLLESYATKGFHNKAKSCTWGPMAGFVLADPRFTKNPDLASQRSALQGAVNSGGGETPLYITEHRRHALVDKLKCMTLVGSNGHEMRYTALGPSGVAMNFILKHTTSVAGAKGEGLWGVFYGPGESRLSNSLTGLNQAPDRASLLPVMAIVDPYCPAEVRNTYRAATTCDYDLWAVFPRRSRYSRSGADHRRVPGSDRLRQGLRSFIQHEDPHLGNITPRINGLRTALNSAVRAEGYQGGDVVHHSDEAGRPLVSDIDFPCLFFTPHAQAYCARNVHDLKQLLSLLSFEYVLGLNPGWHRQLGLSVSREGHYEV</sequence>
<comment type="caution">
    <text evidence="2">The sequence shown here is derived from an EMBL/GenBank/DDBJ whole genome shotgun (WGS) entry which is preliminary data.</text>
</comment>
<dbReference type="GO" id="GO:0005576">
    <property type="term" value="C:extracellular region"/>
    <property type="evidence" value="ECO:0007669"/>
    <property type="project" value="InterPro"/>
</dbReference>
<accession>A0A7Y7XIK4</accession>
<gene>
    <name evidence="2" type="ORF">HX882_26575</name>
</gene>
<evidence type="ECO:0000313" key="2">
    <source>
        <dbReference type="EMBL" id="NWB99462.1"/>
    </source>
</evidence>
<dbReference type="GO" id="GO:0008294">
    <property type="term" value="F:calcium- and calmodulin-responsive adenylate cyclase activity"/>
    <property type="evidence" value="ECO:0007669"/>
    <property type="project" value="InterPro"/>
</dbReference>
<dbReference type="EMBL" id="JACAQB010000023">
    <property type="protein sequence ID" value="NWB99462.1"/>
    <property type="molecule type" value="Genomic_DNA"/>
</dbReference>
<dbReference type="InterPro" id="IPR005165">
    <property type="entry name" value="Anthrax_toxin_edema_cen"/>
</dbReference>
<organism evidence="2 3">
    <name type="scientific">Pseudomonas gingeri</name>
    <dbReference type="NCBI Taxonomy" id="117681"/>
    <lineage>
        <taxon>Bacteria</taxon>
        <taxon>Pseudomonadati</taxon>
        <taxon>Pseudomonadota</taxon>
        <taxon>Gammaproteobacteria</taxon>
        <taxon>Pseudomonadales</taxon>
        <taxon>Pseudomonadaceae</taxon>
        <taxon>Pseudomonas</taxon>
    </lineage>
</organism>
<dbReference type="InterPro" id="IPR035099">
    <property type="entry name" value="Anthrax_toxin_C-terminal"/>
</dbReference>